<sequence>MRIFLLTLVLAATWPSFAADRPTVIVVVGAEGAPEYGSEFAKWADRWIAAANTGGANVIVIGRDGTKADRDSKTEIEDRDKLRQVFAAEVGTAPSTQPTTGPTSGPSTSSPSTRPADLPATQPSNLQPLWLVLIGHGTFDGREAKLNLRGTDVSDQELAAWLKPARRPLAVIDCTSASAPFLNRLSGINRIIIVATRSGQEQQYARFGDYLSTAVADPTADLDRDGQTSLLEAYIAASTRTEAFYKEAGRLSTEHALLDDNGDALGTPANWFDGIRATKSAKAGSTVDGHRAHQWHLVESPAERSMPVETRARRNELELQIQGLRDRKPTIPEAAYYAQLEPMLLELARVYASATTRPSRQE</sequence>
<evidence type="ECO:0000256" key="1">
    <source>
        <dbReference type="SAM" id="MobiDB-lite"/>
    </source>
</evidence>
<evidence type="ECO:0000313" key="4">
    <source>
        <dbReference type="Proteomes" id="UP000593765"/>
    </source>
</evidence>
<dbReference type="AlphaFoldDB" id="A0A7M2WS99"/>
<keyword evidence="2" id="KW-0732">Signal</keyword>
<reference evidence="3 4" key="1">
    <citation type="submission" date="2020-10" db="EMBL/GenBank/DDBJ databases">
        <title>Wide distribution of Phycisphaera-like planctomycetes from WD2101 soil group in peatlands and genome analysis of the first cultivated representative.</title>
        <authorList>
            <person name="Dedysh S.N."/>
            <person name="Beletsky A.V."/>
            <person name="Ivanova A."/>
            <person name="Kulichevskaya I.S."/>
            <person name="Suzina N.E."/>
            <person name="Philippov D.A."/>
            <person name="Rakitin A.L."/>
            <person name="Mardanov A.V."/>
            <person name="Ravin N.V."/>
        </authorList>
    </citation>
    <scope>NUCLEOTIDE SEQUENCE [LARGE SCALE GENOMIC DNA]</scope>
    <source>
        <strain evidence="3 4">M1803</strain>
    </source>
</reference>
<name>A0A7M2WS99_9BACT</name>
<feature type="compositionally biased region" description="Low complexity" evidence="1">
    <location>
        <begin position="94"/>
        <end position="115"/>
    </location>
</feature>
<evidence type="ECO:0000313" key="3">
    <source>
        <dbReference type="EMBL" id="QOV88289.1"/>
    </source>
</evidence>
<feature type="region of interest" description="Disordered" evidence="1">
    <location>
        <begin position="88"/>
        <end position="123"/>
    </location>
</feature>
<proteinExistence type="predicted"/>
<gene>
    <name evidence="3" type="ORF">IPV69_18825</name>
</gene>
<protein>
    <submittedName>
        <fullName evidence="3">Uncharacterized protein</fullName>
    </submittedName>
</protein>
<keyword evidence="4" id="KW-1185">Reference proteome</keyword>
<dbReference type="KEGG" id="hbs:IPV69_18825"/>
<dbReference type="Proteomes" id="UP000593765">
    <property type="component" value="Chromosome"/>
</dbReference>
<organism evidence="3 4">
    <name type="scientific">Humisphaera borealis</name>
    <dbReference type="NCBI Taxonomy" id="2807512"/>
    <lineage>
        <taxon>Bacteria</taxon>
        <taxon>Pseudomonadati</taxon>
        <taxon>Planctomycetota</taxon>
        <taxon>Phycisphaerae</taxon>
        <taxon>Tepidisphaerales</taxon>
        <taxon>Tepidisphaeraceae</taxon>
        <taxon>Humisphaera</taxon>
    </lineage>
</organism>
<feature type="chain" id="PRO_5034119982" evidence="2">
    <location>
        <begin position="19"/>
        <end position="362"/>
    </location>
</feature>
<dbReference type="RefSeq" id="WP_206291266.1">
    <property type="nucleotide sequence ID" value="NZ_CP063458.1"/>
</dbReference>
<dbReference type="EMBL" id="CP063458">
    <property type="protein sequence ID" value="QOV88289.1"/>
    <property type="molecule type" value="Genomic_DNA"/>
</dbReference>
<accession>A0A7M2WS99</accession>
<feature type="signal peptide" evidence="2">
    <location>
        <begin position="1"/>
        <end position="18"/>
    </location>
</feature>
<evidence type="ECO:0000256" key="2">
    <source>
        <dbReference type="SAM" id="SignalP"/>
    </source>
</evidence>